<evidence type="ECO:0000313" key="3">
    <source>
        <dbReference type="Proteomes" id="UP000078540"/>
    </source>
</evidence>
<feature type="region of interest" description="Disordered" evidence="1">
    <location>
        <begin position="57"/>
        <end position="77"/>
    </location>
</feature>
<feature type="compositionally biased region" description="Basic and acidic residues" evidence="1">
    <location>
        <begin position="57"/>
        <end position="66"/>
    </location>
</feature>
<reference evidence="2 3" key="1">
    <citation type="submission" date="2015-09" db="EMBL/GenBank/DDBJ databases">
        <title>Atta colombica WGS genome.</title>
        <authorList>
            <person name="Nygaard S."/>
            <person name="Hu H."/>
            <person name="Boomsma J."/>
            <person name="Zhang G."/>
        </authorList>
    </citation>
    <scope>NUCLEOTIDE SEQUENCE [LARGE SCALE GENOMIC DNA]</scope>
    <source>
        <strain evidence="2">Treedump-2</strain>
        <tissue evidence="2">Whole body</tissue>
    </source>
</reference>
<dbReference type="EMBL" id="KQ976464">
    <property type="protein sequence ID" value="KYM84435.1"/>
    <property type="molecule type" value="Genomic_DNA"/>
</dbReference>
<gene>
    <name evidence="2" type="ORF">ALC53_05221</name>
</gene>
<proteinExistence type="predicted"/>
<dbReference type="AlphaFoldDB" id="A0A195BHY5"/>
<organism evidence="2 3">
    <name type="scientific">Atta colombica</name>
    <dbReference type="NCBI Taxonomy" id="520822"/>
    <lineage>
        <taxon>Eukaryota</taxon>
        <taxon>Metazoa</taxon>
        <taxon>Ecdysozoa</taxon>
        <taxon>Arthropoda</taxon>
        <taxon>Hexapoda</taxon>
        <taxon>Insecta</taxon>
        <taxon>Pterygota</taxon>
        <taxon>Neoptera</taxon>
        <taxon>Endopterygota</taxon>
        <taxon>Hymenoptera</taxon>
        <taxon>Apocrita</taxon>
        <taxon>Aculeata</taxon>
        <taxon>Formicoidea</taxon>
        <taxon>Formicidae</taxon>
        <taxon>Myrmicinae</taxon>
        <taxon>Atta</taxon>
    </lineage>
</organism>
<evidence type="ECO:0000256" key="1">
    <source>
        <dbReference type="SAM" id="MobiDB-lite"/>
    </source>
</evidence>
<keyword evidence="3" id="KW-1185">Reference proteome</keyword>
<evidence type="ECO:0000313" key="2">
    <source>
        <dbReference type="EMBL" id="KYM84435.1"/>
    </source>
</evidence>
<name>A0A195BHY5_9HYME</name>
<sequence length="125" mass="14444">MYSMGPISLEYLVPAYQREDHHLLSSSSYTLPHHLVSPRCTGERFVLVYLIGIRESGRTRSEERQREKKLRGRGGRGITIRRSSTNMEAAAAMEEATLYRWDKDGFSILPEARRRRCWSRSSPSV</sequence>
<protein>
    <submittedName>
        <fullName evidence="2">Uncharacterized protein</fullName>
    </submittedName>
</protein>
<accession>A0A195BHY5</accession>
<dbReference type="Proteomes" id="UP000078540">
    <property type="component" value="Unassembled WGS sequence"/>
</dbReference>